<feature type="region of interest" description="Disordered" evidence="1">
    <location>
        <begin position="48"/>
        <end position="111"/>
    </location>
</feature>
<name>D6A1L0_STRV1</name>
<proteinExistence type="predicted"/>
<dbReference type="EMBL" id="DS999641">
    <property type="protein sequence ID" value="EFE65572.2"/>
    <property type="molecule type" value="Genomic_DNA"/>
</dbReference>
<gene>
    <name evidence="2" type="ORF">SSFG_00826</name>
</gene>
<accession>D6A1L0</accession>
<dbReference type="Proteomes" id="UP000003824">
    <property type="component" value="Unassembled WGS sequence"/>
</dbReference>
<dbReference type="AlphaFoldDB" id="D6A1L0"/>
<evidence type="ECO:0000313" key="3">
    <source>
        <dbReference type="Proteomes" id="UP000003824"/>
    </source>
</evidence>
<organism evidence="2 3">
    <name type="scientific">Streptomyces viridosporus (strain ATCC 14672 / DSM 40746 / JCM 4963 / KCTC 9882 / NRRL B-12104 / FH 1290)</name>
    <name type="common">Streptomyces ghanaensis</name>
    <dbReference type="NCBI Taxonomy" id="566461"/>
    <lineage>
        <taxon>Bacteria</taxon>
        <taxon>Bacillati</taxon>
        <taxon>Actinomycetota</taxon>
        <taxon>Actinomycetes</taxon>
        <taxon>Kitasatosporales</taxon>
        <taxon>Streptomycetaceae</taxon>
        <taxon>Streptomyces</taxon>
    </lineage>
</organism>
<evidence type="ECO:0000313" key="2">
    <source>
        <dbReference type="EMBL" id="EFE65572.2"/>
    </source>
</evidence>
<protein>
    <submittedName>
        <fullName evidence="2">Predicted protein</fullName>
    </submittedName>
</protein>
<evidence type="ECO:0000256" key="1">
    <source>
        <dbReference type="SAM" id="MobiDB-lite"/>
    </source>
</evidence>
<reference evidence="3" key="1">
    <citation type="submission" date="2008-12" db="EMBL/GenBank/DDBJ databases">
        <title>Annotation of Streptomyces ghanaensis ATCC 14672.</title>
        <authorList>
            <consortium name="The Broad Institute Genome Sequencing Platform"/>
            <consortium name="Broad Institute Microbial Sequencing Center"/>
            <person name="Fischbach M."/>
            <person name="Ward D."/>
            <person name="Young S."/>
            <person name="Kodira C.D."/>
            <person name="Zeng Q."/>
            <person name="Koehrsen M."/>
            <person name="Godfrey P."/>
            <person name="Alvarado L."/>
            <person name="Berlin A.M."/>
            <person name="Borenstein D."/>
            <person name="Chen Z."/>
            <person name="Engels R."/>
            <person name="Freedman E."/>
            <person name="Gellesch M."/>
            <person name="Goldberg J."/>
            <person name="Griggs A."/>
            <person name="Gujja S."/>
            <person name="Heiman D.I."/>
            <person name="Hepburn T.A."/>
            <person name="Howarth C."/>
            <person name="Jen D."/>
            <person name="Larson L."/>
            <person name="Lewis B."/>
            <person name="Mehta T."/>
            <person name="Park D."/>
            <person name="Pearson M."/>
            <person name="Roberts A."/>
            <person name="Saif S."/>
            <person name="Shea T.D."/>
            <person name="Shenoy N."/>
            <person name="Sisk P."/>
            <person name="Stolte C."/>
            <person name="Sykes S.N."/>
            <person name="Walk T."/>
            <person name="White J."/>
            <person name="Yandava C."/>
            <person name="Straight P."/>
            <person name="Clardy J."/>
            <person name="Hung D."/>
            <person name="Kolter R."/>
            <person name="Mekalanos J."/>
            <person name="Walker S."/>
            <person name="Walsh C.T."/>
            <person name="Wieland B.L.C."/>
            <person name="Ilzarbe M."/>
            <person name="Galagan J."/>
            <person name="Nusbaum C."/>
            <person name="Birren B."/>
        </authorList>
    </citation>
    <scope>NUCLEOTIDE SEQUENCE [LARGE SCALE GENOMIC DNA]</scope>
    <source>
        <strain evidence="3">ATCC 14672 / DSM 40746 / JCM 4963 / KCTC 9882 / NRRL B-12104 / FH 1290</strain>
    </source>
</reference>
<sequence length="111" mass="11543">MLEALPDLVGGGVVGAQFGAGQVERHGKVLQANGRVMLPPSPFARITPIGRGTHLCGVEGPTRRGMGPAARGKWGAGPMDRGRWGRTRWPRPPGPWGVAAALDGTVTDSRG</sequence>